<evidence type="ECO:0000313" key="1">
    <source>
        <dbReference type="EMBL" id="WXK39836.1"/>
    </source>
</evidence>
<organism evidence="1 2">
    <name type="scientific">Mycetohabitans rhizoxinica</name>
    <dbReference type="NCBI Taxonomy" id="412963"/>
    <lineage>
        <taxon>Bacteria</taxon>
        <taxon>Pseudomonadati</taxon>
        <taxon>Pseudomonadota</taxon>
        <taxon>Betaproteobacteria</taxon>
        <taxon>Burkholderiales</taxon>
        <taxon>Burkholderiaceae</taxon>
        <taxon>Mycetohabitans</taxon>
    </lineage>
</organism>
<gene>
    <name evidence="1" type="ORF">IHE29_11410</name>
</gene>
<dbReference type="RefSeq" id="WP_338910842.1">
    <property type="nucleotide sequence ID" value="NZ_CP062176.1"/>
</dbReference>
<evidence type="ECO:0000313" key="2">
    <source>
        <dbReference type="Proteomes" id="UP001493153"/>
    </source>
</evidence>
<evidence type="ECO:0008006" key="3">
    <source>
        <dbReference type="Google" id="ProtNLM"/>
    </source>
</evidence>
<accession>A0ABZ2PXI4</accession>
<sequence>MIQRIKALSVAVAVALTQYGCGSGEVDMVRSAPLADYQGFYTNTEPDGSILSTAIFDDGSLYAISFDKEGKEFHALRGTVEGSNGNLFASDIIGYSFNGLGPVRGQLSGTYRAKQSLSGQVTYSETGQTMPVSVTYDPRYEDTPTLANAAGVYSGLAVGESERGQANVSITPQGTVEISGPNDCRAAGEITPKKTGNAYDITVRYGQIASCSLSGQVMTGSVVIEAETGHLNALATSADRTHPLLFTGGK</sequence>
<proteinExistence type="predicted"/>
<keyword evidence="2" id="KW-1185">Reference proteome</keyword>
<dbReference type="EMBL" id="CP062176">
    <property type="protein sequence ID" value="WXK39836.1"/>
    <property type="molecule type" value="Genomic_DNA"/>
</dbReference>
<reference evidence="1 2" key="1">
    <citation type="submission" date="2020-09" db="EMBL/GenBank/DDBJ databases">
        <title>Genome sequences of Mycetohabitans spp.</title>
        <authorList>
            <person name="Carter M.E."/>
            <person name="Carpenter S.C.D."/>
            <person name="Bogdanove A.J."/>
        </authorList>
    </citation>
    <scope>NUCLEOTIDE SEQUENCE [LARGE SCALE GENOMIC DNA]</scope>
    <source>
        <strain evidence="1 2">B12</strain>
    </source>
</reference>
<name>A0ABZ2PXI4_9BURK</name>
<protein>
    <recommendedName>
        <fullName evidence="3">Lipoprotein</fullName>
    </recommendedName>
</protein>
<dbReference type="Proteomes" id="UP001493153">
    <property type="component" value="Chromosome"/>
</dbReference>